<gene>
    <name evidence="4" type="ORF">GCM10009811_18290</name>
</gene>
<dbReference type="SUPFAM" id="SSF52972">
    <property type="entry name" value="ITPase-like"/>
    <property type="match status" value="1"/>
</dbReference>
<keyword evidence="2 3" id="KW-0378">Hydrolase</keyword>
<dbReference type="PIRSF" id="PIRSF006305">
    <property type="entry name" value="Maf"/>
    <property type="match status" value="1"/>
</dbReference>
<organism evidence="4 5">
    <name type="scientific">Nostocoides veronense</name>
    <dbReference type="NCBI Taxonomy" id="330836"/>
    <lineage>
        <taxon>Bacteria</taxon>
        <taxon>Bacillati</taxon>
        <taxon>Actinomycetota</taxon>
        <taxon>Actinomycetes</taxon>
        <taxon>Micrococcales</taxon>
        <taxon>Intrasporangiaceae</taxon>
        <taxon>Nostocoides</taxon>
    </lineage>
</organism>
<comment type="similarity">
    <text evidence="3">Belongs to the Maf family.</text>
</comment>
<keyword evidence="3" id="KW-0963">Cytoplasm</keyword>
<evidence type="ECO:0000313" key="4">
    <source>
        <dbReference type="EMBL" id="GAA1793864.1"/>
    </source>
</evidence>
<proteinExistence type="inferred from homology"/>
<comment type="subcellular location">
    <subcellularLocation>
        <location evidence="3">Cytoplasm</location>
    </subcellularLocation>
</comment>
<dbReference type="PANTHER" id="PTHR43213:SF5">
    <property type="entry name" value="BIFUNCTIONAL DTTP_UTP PYROPHOSPHATASE_METHYLTRANSFERASE PROTEIN-RELATED"/>
    <property type="match status" value="1"/>
</dbReference>
<dbReference type="PANTHER" id="PTHR43213">
    <property type="entry name" value="BIFUNCTIONAL DTTP/UTP PYROPHOSPHATASE/METHYLTRANSFERASE PROTEIN-RELATED"/>
    <property type="match status" value="1"/>
</dbReference>
<keyword evidence="3" id="KW-0546">Nucleotide metabolism</keyword>
<accession>A0ABP4XW76</accession>
<sequence length="223" mass="23255">MSGLSGTGGSLVVLGSGSKTRLKVLRAAGLEPEIVIPGVDEGAIRDSAWALPTSEVVTLIAQAKVGAALAQLVPPFPGPIMVVSCDTIMEIDGRRLEKARTFEQAVAHLRELSGRTARVTTGQVTAVSPSGSLGDTVHVEATAHCDLVLDEFSEREIVSWAESGEPQTAAGCAIDALGGAFVLDVRGDPWAVSGVSLSLLRRAATQVGLSWPDFWNRGSWLVA</sequence>
<dbReference type="Proteomes" id="UP001499938">
    <property type="component" value="Unassembled WGS sequence"/>
</dbReference>
<protein>
    <recommendedName>
        <fullName evidence="3">Nucleoside triphosphate pyrophosphatase</fullName>
        <ecNumber evidence="3">3.6.1.9</ecNumber>
    </recommendedName>
    <alternativeName>
        <fullName evidence="3">Nucleotide pyrophosphatase</fullName>
        <shortName evidence="3">Nucleotide PPase</shortName>
    </alternativeName>
</protein>
<comment type="cofactor">
    <cofactor evidence="1 3">
        <name>a divalent metal cation</name>
        <dbReference type="ChEBI" id="CHEBI:60240"/>
    </cofactor>
</comment>
<dbReference type="Pfam" id="PF02545">
    <property type="entry name" value="Maf"/>
    <property type="match status" value="1"/>
</dbReference>
<dbReference type="InterPro" id="IPR029001">
    <property type="entry name" value="ITPase-like_fam"/>
</dbReference>
<comment type="function">
    <text evidence="3">Nucleoside triphosphate pyrophosphatase. May have a dual role in cell division arrest and in preventing the incorporation of modified nucleotides into cellular nucleic acids.</text>
</comment>
<comment type="catalytic activity">
    <reaction evidence="3">
        <text>a ribonucleoside 5'-triphosphate + H2O = a ribonucleoside 5'-phosphate + diphosphate + H(+)</text>
        <dbReference type="Rhea" id="RHEA:23996"/>
        <dbReference type="ChEBI" id="CHEBI:15377"/>
        <dbReference type="ChEBI" id="CHEBI:15378"/>
        <dbReference type="ChEBI" id="CHEBI:33019"/>
        <dbReference type="ChEBI" id="CHEBI:58043"/>
        <dbReference type="ChEBI" id="CHEBI:61557"/>
        <dbReference type="EC" id="3.6.1.9"/>
    </reaction>
</comment>
<reference evidence="5" key="1">
    <citation type="journal article" date="2019" name="Int. J. Syst. Evol. Microbiol.">
        <title>The Global Catalogue of Microorganisms (GCM) 10K type strain sequencing project: providing services to taxonomists for standard genome sequencing and annotation.</title>
        <authorList>
            <consortium name="The Broad Institute Genomics Platform"/>
            <consortium name="The Broad Institute Genome Sequencing Center for Infectious Disease"/>
            <person name="Wu L."/>
            <person name="Ma J."/>
        </authorList>
    </citation>
    <scope>NUCLEOTIDE SEQUENCE [LARGE SCALE GENOMIC DNA]</scope>
    <source>
        <strain evidence="5">JCM 15592</strain>
    </source>
</reference>
<evidence type="ECO:0000256" key="2">
    <source>
        <dbReference type="ARBA" id="ARBA00022801"/>
    </source>
</evidence>
<dbReference type="EC" id="3.6.1.9" evidence="3"/>
<comment type="caution">
    <text evidence="3">Lacks conserved residue(s) required for the propagation of feature annotation.</text>
</comment>
<evidence type="ECO:0000256" key="3">
    <source>
        <dbReference type="HAMAP-Rule" id="MF_00528"/>
    </source>
</evidence>
<dbReference type="InterPro" id="IPR003697">
    <property type="entry name" value="Maf-like"/>
</dbReference>
<dbReference type="HAMAP" id="MF_00528">
    <property type="entry name" value="Maf"/>
    <property type="match status" value="1"/>
</dbReference>
<dbReference type="EMBL" id="BAAAPO010000027">
    <property type="protein sequence ID" value="GAA1793864.1"/>
    <property type="molecule type" value="Genomic_DNA"/>
</dbReference>
<comment type="catalytic activity">
    <reaction evidence="3">
        <text>a 2'-deoxyribonucleoside 5'-triphosphate + H2O = a 2'-deoxyribonucleoside 5'-phosphate + diphosphate + H(+)</text>
        <dbReference type="Rhea" id="RHEA:44644"/>
        <dbReference type="ChEBI" id="CHEBI:15377"/>
        <dbReference type="ChEBI" id="CHEBI:15378"/>
        <dbReference type="ChEBI" id="CHEBI:33019"/>
        <dbReference type="ChEBI" id="CHEBI:61560"/>
        <dbReference type="ChEBI" id="CHEBI:65317"/>
        <dbReference type="EC" id="3.6.1.9"/>
    </reaction>
</comment>
<dbReference type="Gene3D" id="3.90.950.10">
    <property type="match status" value="1"/>
</dbReference>
<evidence type="ECO:0000313" key="5">
    <source>
        <dbReference type="Proteomes" id="UP001499938"/>
    </source>
</evidence>
<name>A0ABP4XW76_9MICO</name>
<evidence type="ECO:0000256" key="1">
    <source>
        <dbReference type="ARBA" id="ARBA00001968"/>
    </source>
</evidence>
<comment type="caution">
    <text evidence="4">The sequence shown here is derived from an EMBL/GenBank/DDBJ whole genome shotgun (WGS) entry which is preliminary data.</text>
</comment>
<keyword evidence="5" id="KW-1185">Reference proteome</keyword>
<feature type="active site" description="Proton acceptor" evidence="3">
    <location>
        <position position="86"/>
    </location>
</feature>